<proteinExistence type="predicted"/>
<evidence type="ECO:0000313" key="1">
    <source>
        <dbReference type="EMBL" id="CAI3951203.1"/>
    </source>
</evidence>
<sequence>MQIIFPHWYDDLYEFESEAKGCLLNFTIIVDHQEFYINFYDSARFGQECEVEIKTNGYFQDSKAVILEKVNKANIQYYFEKFIML</sequence>
<dbReference type="RefSeq" id="WP_271790373.1">
    <property type="nucleotide sequence ID" value="NZ_CAMXCJ010000006.1"/>
</dbReference>
<evidence type="ECO:0000313" key="3">
    <source>
        <dbReference type="Proteomes" id="UP001154255"/>
    </source>
</evidence>
<comment type="caution">
    <text evidence="1">The sequence shown here is derived from an EMBL/GenBank/DDBJ whole genome shotgun (WGS) entry which is preliminary data.</text>
</comment>
<organism evidence="1 3">
    <name type="scientific">Commensalibacter communis</name>
    <dbReference type="NCBI Taxonomy" id="2972786"/>
    <lineage>
        <taxon>Bacteria</taxon>
        <taxon>Pseudomonadati</taxon>
        <taxon>Pseudomonadota</taxon>
        <taxon>Alphaproteobacteria</taxon>
        <taxon>Acetobacterales</taxon>
        <taxon>Acetobacteraceae</taxon>
    </lineage>
</organism>
<dbReference type="AlphaFoldDB" id="A0A9W4XIF1"/>
<evidence type="ECO:0000313" key="2">
    <source>
        <dbReference type="EMBL" id="CAI3955259.1"/>
    </source>
</evidence>
<keyword evidence="4" id="KW-1185">Reference proteome</keyword>
<name>A0A9W4XIF1_9PROT</name>
<dbReference type="Proteomes" id="UP001154259">
    <property type="component" value="Unassembled WGS sequence"/>
</dbReference>
<accession>A0A9W4XIF1</accession>
<evidence type="ECO:0000313" key="4">
    <source>
        <dbReference type="Proteomes" id="UP001154259"/>
    </source>
</evidence>
<dbReference type="Proteomes" id="UP001154255">
    <property type="component" value="Unassembled WGS sequence"/>
</dbReference>
<dbReference type="EMBL" id="CAMXCM010000005">
    <property type="protein sequence ID" value="CAI3951203.1"/>
    <property type="molecule type" value="Genomic_DNA"/>
</dbReference>
<gene>
    <name evidence="2" type="ORF">R53529_LOCUS1954</name>
    <name evidence="1" type="ORF">R53530_LOCUS1836</name>
</gene>
<reference evidence="1" key="1">
    <citation type="submission" date="2022-10" db="EMBL/GenBank/DDBJ databases">
        <authorList>
            <person name="Botero Cardona J."/>
        </authorList>
    </citation>
    <scope>NUCLEOTIDE SEQUENCE</scope>
    <source>
        <strain evidence="1">LMG 31819</strain>
        <strain evidence="2">R-53529</strain>
    </source>
</reference>
<dbReference type="EMBL" id="CAMXCS010000006">
    <property type="protein sequence ID" value="CAI3955259.1"/>
    <property type="molecule type" value="Genomic_DNA"/>
</dbReference>
<protein>
    <submittedName>
        <fullName evidence="1">Uncharacterized protein</fullName>
    </submittedName>
</protein>